<evidence type="ECO:0000256" key="3">
    <source>
        <dbReference type="ARBA" id="ARBA00022989"/>
    </source>
</evidence>
<dbReference type="InterPro" id="IPR016817">
    <property type="entry name" value="MannP-dilichol_defect-1"/>
</dbReference>
<keyword evidence="3 5" id="KW-1133">Transmembrane helix</keyword>
<dbReference type="PIRSF" id="PIRSF023381">
    <property type="entry name" value="MannP-dilichol_defect-1p"/>
    <property type="match status" value="1"/>
</dbReference>
<accession>A0A0P4VM79</accession>
<evidence type="ECO:0000256" key="1">
    <source>
        <dbReference type="ARBA" id="ARBA00004141"/>
    </source>
</evidence>
<dbReference type="PANTHER" id="PTHR12226:SF3">
    <property type="entry name" value="SOLUTE CARRIER FAMILY 66 MEMBER 3"/>
    <property type="match status" value="1"/>
</dbReference>
<keyword evidence="4 5" id="KW-0472">Membrane</keyword>
<feature type="transmembrane region" description="Helical" evidence="5">
    <location>
        <begin position="87"/>
        <end position="108"/>
    </location>
</feature>
<feature type="non-terminal residue" evidence="6">
    <location>
        <position position="201"/>
    </location>
</feature>
<evidence type="ECO:0000256" key="4">
    <source>
        <dbReference type="ARBA" id="ARBA00023136"/>
    </source>
</evidence>
<dbReference type="SMART" id="SM00679">
    <property type="entry name" value="CTNS"/>
    <property type="match status" value="2"/>
</dbReference>
<protein>
    <submittedName>
        <fullName evidence="6">Putative endoplasmic reticulum membrane protein</fullName>
    </submittedName>
</protein>
<dbReference type="EMBL" id="GDKW01003249">
    <property type="protein sequence ID" value="JAI53346.1"/>
    <property type="molecule type" value="mRNA"/>
</dbReference>
<comment type="subcellular location">
    <subcellularLocation>
        <location evidence="1">Membrane</location>
        <topology evidence="1">Multi-pass membrane protein</topology>
    </subcellularLocation>
</comment>
<dbReference type="PANTHER" id="PTHR12226">
    <property type="entry name" value="MANNOSE-P-DOLICHOL UTILIZATION DEFECT 1 LEC35 -RELATED"/>
    <property type="match status" value="1"/>
</dbReference>
<feature type="transmembrane region" description="Helical" evidence="5">
    <location>
        <begin position="120"/>
        <end position="144"/>
    </location>
</feature>
<organism evidence="6">
    <name type="scientific">Rhodnius neglectus</name>
    <dbReference type="NCBI Taxonomy" id="72488"/>
    <lineage>
        <taxon>Eukaryota</taxon>
        <taxon>Metazoa</taxon>
        <taxon>Ecdysozoa</taxon>
        <taxon>Arthropoda</taxon>
        <taxon>Hexapoda</taxon>
        <taxon>Insecta</taxon>
        <taxon>Pterygota</taxon>
        <taxon>Neoptera</taxon>
        <taxon>Paraneoptera</taxon>
        <taxon>Hemiptera</taxon>
        <taxon>Heteroptera</taxon>
        <taxon>Panheteroptera</taxon>
        <taxon>Cimicomorpha</taxon>
        <taxon>Reduviidae</taxon>
        <taxon>Triatominae</taxon>
        <taxon>Rhodnius</taxon>
    </lineage>
</organism>
<proteinExistence type="evidence at transcript level"/>
<dbReference type="Pfam" id="PF04193">
    <property type="entry name" value="PQ-loop"/>
    <property type="match status" value="1"/>
</dbReference>
<feature type="transmembrane region" description="Helical" evidence="5">
    <location>
        <begin position="61"/>
        <end position="81"/>
    </location>
</feature>
<feature type="transmembrane region" description="Helical" evidence="5">
    <location>
        <begin position="20"/>
        <end position="40"/>
    </location>
</feature>
<reference evidence="6" key="1">
    <citation type="journal article" date="2016" name="PLoS Negl. Trop. Dis.">
        <title>A Deep Insight into the Sialome of Rhodnius neglectus, a Vector of Chagas Disease.</title>
        <authorList>
            <person name="Santiago P.B."/>
            <person name="Assumpcao T.C."/>
            <person name="Araujo C.N."/>
            <person name="Bastos I.M."/>
            <person name="Neves D."/>
            <person name="Silva I.G."/>
            <person name="Charneau S."/>
            <person name="Queiroz R.M."/>
            <person name="Raiol T."/>
            <person name="Oliveira J.V."/>
            <person name="Sousa M.V."/>
            <person name="Calvo E."/>
            <person name="Ribeiro J.M."/>
            <person name="Santana J.M."/>
        </authorList>
    </citation>
    <scope>NUCLEOTIDE SEQUENCE</scope>
    <source>
        <tissue evidence="6">Salivary glands</tissue>
    </source>
</reference>
<sequence>MAKVVPENCYKILFMDTDIFNGYCLEILLSKILGITIIIISSIVKLPQIIKIWKSRSAKSVNFLTILGNLFAVTIKGSYCFVQSFPISSYGEVVMIGGQTMILAALILHFNRSTYISSIFVVLYFTMCYLFASGFVPLNILWYLQVLNMPINTAGRLLQSYTIFKDKGTGQLSGTTCTMQLFITSSRIYTSMLETKDPLLL</sequence>
<name>A0A0P4VM79_9HEMI</name>
<dbReference type="Gene3D" id="1.20.1280.290">
    <property type="match status" value="1"/>
</dbReference>
<dbReference type="GO" id="GO:0016020">
    <property type="term" value="C:membrane"/>
    <property type="evidence" value="ECO:0007669"/>
    <property type="project" value="UniProtKB-SubCell"/>
</dbReference>
<dbReference type="AlphaFoldDB" id="A0A0P4VM79"/>
<evidence type="ECO:0000313" key="6">
    <source>
        <dbReference type="EMBL" id="JAI53346.1"/>
    </source>
</evidence>
<evidence type="ECO:0000256" key="2">
    <source>
        <dbReference type="ARBA" id="ARBA00022692"/>
    </source>
</evidence>
<keyword evidence="2 5" id="KW-0812">Transmembrane</keyword>
<evidence type="ECO:0000256" key="5">
    <source>
        <dbReference type="SAM" id="Phobius"/>
    </source>
</evidence>
<dbReference type="InterPro" id="IPR006603">
    <property type="entry name" value="PQ-loop_rpt"/>
</dbReference>